<dbReference type="EMBL" id="BAAAQM010000045">
    <property type="protein sequence ID" value="GAA1991115.1"/>
    <property type="molecule type" value="Genomic_DNA"/>
</dbReference>
<evidence type="ECO:0000256" key="1">
    <source>
        <dbReference type="SAM" id="MobiDB-lite"/>
    </source>
</evidence>
<sequence>MDRLNEPHGDGPPPTAVLRGGPLDGETHALTDHRFLLNITRGHVTYRYAPTSKLDDRYPTLVVFEFVEQV</sequence>
<dbReference type="RefSeq" id="WP_344660804.1">
    <property type="nucleotide sequence ID" value="NZ_BAAAQM010000045.1"/>
</dbReference>
<comment type="caution">
    <text evidence="2">The sequence shown here is derived from an EMBL/GenBank/DDBJ whole genome shotgun (WGS) entry which is preliminary data.</text>
</comment>
<proteinExistence type="predicted"/>
<name>A0ABP5E6Y5_9ACTN</name>
<reference evidence="3" key="1">
    <citation type="journal article" date="2019" name="Int. J. Syst. Evol. Microbiol.">
        <title>The Global Catalogue of Microorganisms (GCM) 10K type strain sequencing project: providing services to taxonomists for standard genome sequencing and annotation.</title>
        <authorList>
            <consortium name="The Broad Institute Genomics Platform"/>
            <consortium name="The Broad Institute Genome Sequencing Center for Infectious Disease"/>
            <person name="Wu L."/>
            <person name="Ma J."/>
        </authorList>
    </citation>
    <scope>NUCLEOTIDE SEQUENCE [LARGE SCALE GENOMIC DNA]</scope>
    <source>
        <strain evidence="3">JCM 16013</strain>
    </source>
</reference>
<evidence type="ECO:0000313" key="3">
    <source>
        <dbReference type="Proteomes" id="UP001499854"/>
    </source>
</evidence>
<protein>
    <submittedName>
        <fullName evidence="2">Uncharacterized protein</fullName>
    </submittedName>
</protein>
<evidence type="ECO:0000313" key="2">
    <source>
        <dbReference type="EMBL" id="GAA1991115.1"/>
    </source>
</evidence>
<dbReference type="Proteomes" id="UP001499854">
    <property type="component" value="Unassembled WGS sequence"/>
</dbReference>
<organism evidence="2 3">
    <name type="scientific">Catenulispora subtropica</name>
    <dbReference type="NCBI Taxonomy" id="450798"/>
    <lineage>
        <taxon>Bacteria</taxon>
        <taxon>Bacillati</taxon>
        <taxon>Actinomycetota</taxon>
        <taxon>Actinomycetes</taxon>
        <taxon>Catenulisporales</taxon>
        <taxon>Catenulisporaceae</taxon>
        <taxon>Catenulispora</taxon>
    </lineage>
</organism>
<gene>
    <name evidence="2" type="ORF">GCM10009838_63090</name>
</gene>
<feature type="region of interest" description="Disordered" evidence="1">
    <location>
        <begin position="1"/>
        <end position="25"/>
    </location>
</feature>
<accession>A0ABP5E6Y5</accession>
<keyword evidence="3" id="KW-1185">Reference proteome</keyword>